<accession>A0A8D8VKI4</accession>
<evidence type="ECO:0000313" key="1">
    <source>
        <dbReference type="EMBL" id="CAG6625370.1"/>
    </source>
</evidence>
<dbReference type="EMBL" id="HBUF01059727">
    <property type="protein sequence ID" value="CAG6625370.1"/>
    <property type="molecule type" value="Transcribed_RNA"/>
</dbReference>
<organism evidence="1">
    <name type="scientific">Cacopsylla melanoneura</name>
    <dbReference type="NCBI Taxonomy" id="428564"/>
    <lineage>
        <taxon>Eukaryota</taxon>
        <taxon>Metazoa</taxon>
        <taxon>Ecdysozoa</taxon>
        <taxon>Arthropoda</taxon>
        <taxon>Hexapoda</taxon>
        <taxon>Insecta</taxon>
        <taxon>Pterygota</taxon>
        <taxon>Neoptera</taxon>
        <taxon>Paraneoptera</taxon>
        <taxon>Hemiptera</taxon>
        <taxon>Sternorrhyncha</taxon>
        <taxon>Psylloidea</taxon>
        <taxon>Psyllidae</taxon>
        <taxon>Psyllinae</taxon>
        <taxon>Cacopsylla</taxon>
    </lineage>
</organism>
<dbReference type="AlphaFoldDB" id="A0A8D8VKI4"/>
<proteinExistence type="predicted"/>
<name>A0A8D8VKI4_9HEMI</name>
<protein>
    <submittedName>
        <fullName evidence="1">Uncharacterized protein</fullName>
    </submittedName>
</protein>
<sequence length="190" mass="22021">MMIIEIGMVTTRLGKNRSGEWWDVFNFHFRMLRHHCKPPASLKIFPAGEVSLEGFGVHTNSCVFHVHYKVCARYFLGRYDRCNQPGYLLLLLLFLNIKHSSLKTQQTLTTPEPSSYSPHANTHCPQNTYSFQFLFSTSQPTHQPPMLHPHLLLQSFTQWTAEVLRHVGLKFSSWPMKTKNIHEKSVPPVM</sequence>
<reference evidence="1" key="1">
    <citation type="submission" date="2021-05" db="EMBL/GenBank/DDBJ databases">
        <authorList>
            <person name="Alioto T."/>
            <person name="Alioto T."/>
            <person name="Gomez Garrido J."/>
        </authorList>
    </citation>
    <scope>NUCLEOTIDE SEQUENCE</scope>
</reference>